<reference evidence="4" key="1">
    <citation type="submission" date="2020-03" db="EMBL/GenBank/DDBJ databases">
        <title>Genome of Pelagibius litoralis DSM 21314T.</title>
        <authorList>
            <person name="Wang G."/>
        </authorList>
    </citation>
    <scope>NUCLEOTIDE SEQUENCE</scope>
    <source>
        <strain evidence="4">DSM 21314</strain>
    </source>
</reference>
<evidence type="ECO:0000256" key="2">
    <source>
        <dbReference type="SAM" id="SignalP"/>
    </source>
</evidence>
<feature type="signal peptide" evidence="2">
    <location>
        <begin position="1"/>
        <end position="27"/>
    </location>
</feature>
<dbReference type="InterPro" id="IPR013783">
    <property type="entry name" value="Ig-like_fold"/>
</dbReference>
<sequence length="192" mass="20062">MKTKALSLVALAAISAGVLNLSVPAEAAKEKFERTKPHVNVGTSSPNADKSLPVAPKAGREIKRSHAELVFKQPYPNGPLVGAPMSGYCGSNQGGGVAKSVVIAVKNNGNETAGHFMVKVDFLDYPGTSARAYGPINPGPSADLDSFVIPQQAWKNGMARFTVEIDSQNEVDEGLSGEANNYMEGYCVAPAG</sequence>
<dbReference type="AlphaFoldDB" id="A0A967F111"/>
<evidence type="ECO:0000256" key="1">
    <source>
        <dbReference type="SAM" id="MobiDB-lite"/>
    </source>
</evidence>
<feature type="chain" id="PRO_5037422796" description="CARDB domain-containing protein" evidence="2">
    <location>
        <begin position="28"/>
        <end position="192"/>
    </location>
</feature>
<dbReference type="Proteomes" id="UP000761264">
    <property type="component" value="Unassembled WGS sequence"/>
</dbReference>
<organism evidence="4 5">
    <name type="scientific">Pelagibius litoralis</name>
    <dbReference type="NCBI Taxonomy" id="374515"/>
    <lineage>
        <taxon>Bacteria</taxon>
        <taxon>Pseudomonadati</taxon>
        <taxon>Pseudomonadota</taxon>
        <taxon>Alphaproteobacteria</taxon>
        <taxon>Rhodospirillales</taxon>
        <taxon>Rhodovibrionaceae</taxon>
        <taxon>Pelagibius</taxon>
    </lineage>
</organism>
<dbReference type="Pfam" id="PF07705">
    <property type="entry name" value="CARDB"/>
    <property type="match status" value="1"/>
</dbReference>
<keyword evidence="2" id="KW-0732">Signal</keyword>
<dbReference type="InterPro" id="IPR011635">
    <property type="entry name" value="CARDB"/>
</dbReference>
<protein>
    <recommendedName>
        <fullName evidence="3">CARDB domain-containing protein</fullName>
    </recommendedName>
</protein>
<name>A0A967F111_9PROT</name>
<dbReference type="Gene3D" id="2.60.40.10">
    <property type="entry name" value="Immunoglobulins"/>
    <property type="match status" value="1"/>
</dbReference>
<evidence type="ECO:0000313" key="5">
    <source>
        <dbReference type="Proteomes" id="UP000761264"/>
    </source>
</evidence>
<gene>
    <name evidence="4" type="ORF">HBA54_21055</name>
</gene>
<proteinExistence type="predicted"/>
<accession>A0A967F111</accession>
<dbReference type="EMBL" id="JAAQPH010000018">
    <property type="protein sequence ID" value="NIA71092.1"/>
    <property type="molecule type" value="Genomic_DNA"/>
</dbReference>
<feature type="region of interest" description="Disordered" evidence="1">
    <location>
        <begin position="34"/>
        <end position="53"/>
    </location>
</feature>
<dbReference type="RefSeq" id="WP_167228353.1">
    <property type="nucleotide sequence ID" value="NZ_JAAQPH010000018.1"/>
</dbReference>
<comment type="caution">
    <text evidence="4">The sequence shown here is derived from an EMBL/GenBank/DDBJ whole genome shotgun (WGS) entry which is preliminary data.</text>
</comment>
<evidence type="ECO:0000259" key="3">
    <source>
        <dbReference type="Pfam" id="PF07705"/>
    </source>
</evidence>
<keyword evidence="5" id="KW-1185">Reference proteome</keyword>
<feature type="domain" description="CARDB" evidence="3">
    <location>
        <begin position="99"/>
        <end position="183"/>
    </location>
</feature>
<evidence type="ECO:0000313" key="4">
    <source>
        <dbReference type="EMBL" id="NIA71092.1"/>
    </source>
</evidence>